<evidence type="ECO:0000256" key="7">
    <source>
        <dbReference type="ARBA" id="ARBA00023242"/>
    </source>
</evidence>
<evidence type="ECO:0000259" key="9">
    <source>
        <dbReference type="PROSITE" id="PS51294"/>
    </source>
</evidence>
<dbReference type="SUPFAM" id="SSF46689">
    <property type="entry name" value="Homeodomain-like"/>
    <property type="match status" value="1"/>
</dbReference>
<dbReference type="EMBL" id="OU503044">
    <property type="protein sequence ID" value="CAI9767145.1"/>
    <property type="molecule type" value="Genomic_DNA"/>
</dbReference>
<keyword evidence="3" id="KW-0805">Transcription regulation</keyword>
<dbReference type="PANTHER" id="PTHR47997">
    <property type="entry name" value="MYB DOMAIN PROTEIN 55"/>
    <property type="match status" value="1"/>
</dbReference>
<dbReference type="InterPro" id="IPR017930">
    <property type="entry name" value="Myb_dom"/>
</dbReference>
<dbReference type="PANTHER" id="PTHR47997:SF87">
    <property type="entry name" value="TRANSCRIPTION FACTOR MYB26"/>
    <property type="match status" value="1"/>
</dbReference>
<gene>
    <name evidence="10" type="ORF">FPE_LOCUS14575</name>
</gene>
<dbReference type="InterPro" id="IPR051953">
    <property type="entry name" value="Plant_SW-associated_TFs"/>
</dbReference>
<protein>
    <submittedName>
        <fullName evidence="10">Uncharacterized protein</fullName>
    </submittedName>
</protein>
<keyword evidence="6" id="KW-0804">Transcription</keyword>
<dbReference type="GO" id="GO:0045893">
    <property type="term" value="P:positive regulation of DNA-templated transcription"/>
    <property type="evidence" value="ECO:0007669"/>
    <property type="project" value="UniProtKB-ARBA"/>
</dbReference>
<organism evidence="10 11">
    <name type="scientific">Fraxinus pennsylvanica</name>
    <dbReference type="NCBI Taxonomy" id="56036"/>
    <lineage>
        <taxon>Eukaryota</taxon>
        <taxon>Viridiplantae</taxon>
        <taxon>Streptophyta</taxon>
        <taxon>Embryophyta</taxon>
        <taxon>Tracheophyta</taxon>
        <taxon>Spermatophyta</taxon>
        <taxon>Magnoliopsida</taxon>
        <taxon>eudicotyledons</taxon>
        <taxon>Gunneridae</taxon>
        <taxon>Pentapetalae</taxon>
        <taxon>asterids</taxon>
        <taxon>lamiids</taxon>
        <taxon>Lamiales</taxon>
        <taxon>Oleaceae</taxon>
        <taxon>Oleeae</taxon>
        <taxon>Fraxinus</taxon>
    </lineage>
</organism>
<reference evidence="10" key="1">
    <citation type="submission" date="2023-05" db="EMBL/GenBank/DDBJ databases">
        <authorList>
            <person name="Huff M."/>
        </authorList>
    </citation>
    <scope>NUCLEOTIDE SEQUENCE</scope>
</reference>
<keyword evidence="4" id="KW-0238">DNA-binding</keyword>
<evidence type="ECO:0000256" key="6">
    <source>
        <dbReference type="ARBA" id="ARBA00023163"/>
    </source>
</evidence>
<dbReference type="SMART" id="SM00717">
    <property type="entry name" value="SANT"/>
    <property type="match status" value="2"/>
</dbReference>
<feature type="domain" description="HTH myb-type" evidence="9">
    <location>
        <begin position="62"/>
        <end position="116"/>
    </location>
</feature>
<keyword evidence="7" id="KW-0539">Nucleus</keyword>
<feature type="domain" description="HTH myb-type" evidence="9">
    <location>
        <begin position="9"/>
        <end position="61"/>
    </location>
</feature>
<keyword evidence="11" id="KW-1185">Reference proteome</keyword>
<dbReference type="FunFam" id="1.10.10.60:FF:000140">
    <property type="entry name" value="Myb transcription factor"/>
    <property type="match status" value="1"/>
</dbReference>
<evidence type="ECO:0000256" key="2">
    <source>
        <dbReference type="ARBA" id="ARBA00022737"/>
    </source>
</evidence>
<evidence type="ECO:0000256" key="4">
    <source>
        <dbReference type="ARBA" id="ARBA00023125"/>
    </source>
</evidence>
<dbReference type="InterPro" id="IPR009057">
    <property type="entry name" value="Homeodomain-like_sf"/>
</dbReference>
<dbReference type="PROSITE" id="PS51294">
    <property type="entry name" value="HTH_MYB"/>
    <property type="match status" value="2"/>
</dbReference>
<dbReference type="PROSITE" id="PS50090">
    <property type="entry name" value="MYB_LIKE"/>
    <property type="match status" value="2"/>
</dbReference>
<evidence type="ECO:0000259" key="8">
    <source>
        <dbReference type="PROSITE" id="PS50090"/>
    </source>
</evidence>
<keyword evidence="5" id="KW-0010">Activator</keyword>
<dbReference type="GO" id="GO:0003677">
    <property type="term" value="F:DNA binding"/>
    <property type="evidence" value="ECO:0007669"/>
    <property type="project" value="UniProtKB-KW"/>
</dbReference>
<feature type="domain" description="Myb-like" evidence="8">
    <location>
        <begin position="9"/>
        <end position="61"/>
    </location>
</feature>
<dbReference type="InterPro" id="IPR001005">
    <property type="entry name" value="SANT/Myb"/>
</dbReference>
<dbReference type="AlphaFoldDB" id="A0AAD1ZH22"/>
<dbReference type="GO" id="GO:0005634">
    <property type="term" value="C:nucleus"/>
    <property type="evidence" value="ECO:0007669"/>
    <property type="project" value="UniProtKB-SubCell"/>
</dbReference>
<keyword evidence="2" id="KW-0677">Repeat</keyword>
<dbReference type="FunFam" id="1.10.10.60:FF:000077">
    <property type="entry name" value="MYB transcription factor"/>
    <property type="match status" value="1"/>
</dbReference>
<evidence type="ECO:0000256" key="5">
    <source>
        <dbReference type="ARBA" id="ARBA00023159"/>
    </source>
</evidence>
<dbReference type="Gene3D" id="1.10.10.60">
    <property type="entry name" value="Homeodomain-like"/>
    <property type="match status" value="2"/>
</dbReference>
<dbReference type="Proteomes" id="UP000834106">
    <property type="component" value="Chromosome 9"/>
</dbReference>
<sequence>MGHHSCCERQKVKRWLWSPEEDEILINYISTYAHGCWSSVPRLSGLRRSGKSCRLRWINYLRPDLKRGNFSPQEASLIIELHKTLGNRWAQIAKYLPGRTDNEIKNFWNSNIMKKLTSDNNFSDHQETFSVSNIGIPNSSVFEGLYSLNTGSNLSQCGQLEPTNVQGTFDHQPHQLLDHQMVLKQEDNFMFGSGKLSIQPCADDPSIVEGNAGGVSSSFLPPSETAPRSLCLSFESERYDTMSSIVSCFPSGIYASNPSAWHYHGPRLE</sequence>
<comment type="subcellular location">
    <subcellularLocation>
        <location evidence="1">Nucleus</location>
    </subcellularLocation>
</comment>
<feature type="domain" description="Myb-like" evidence="8">
    <location>
        <begin position="62"/>
        <end position="112"/>
    </location>
</feature>
<name>A0AAD1ZH22_9LAMI</name>
<evidence type="ECO:0000256" key="3">
    <source>
        <dbReference type="ARBA" id="ARBA00023015"/>
    </source>
</evidence>
<evidence type="ECO:0000256" key="1">
    <source>
        <dbReference type="ARBA" id="ARBA00004123"/>
    </source>
</evidence>
<evidence type="ECO:0000313" key="10">
    <source>
        <dbReference type="EMBL" id="CAI9767145.1"/>
    </source>
</evidence>
<evidence type="ECO:0000313" key="11">
    <source>
        <dbReference type="Proteomes" id="UP000834106"/>
    </source>
</evidence>
<dbReference type="CDD" id="cd00167">
    <property type="entry name" value="SANT"/>
    <property type="match status" value="2"/>
</dbReference>
<dbReference type="Pfam" id="PF00249">
    <property type="entry name" value="Myb_DNA-binding"/>
    <property type="match status" value="2"/>
</dbReference>
<accession>A0AAD1ZH22</accession>
<proteinExistence type="predicted"/>